<dbReference type="Gene3D" id="3.40.50.300">
    <property type="entry name" value="P-loop containing nucleotide triphosphate hydrolases"/>
    <property type="match status" value="1"/>
</dbReference>
<proteinExistence type="predicted"/>
<accession>A0A1X7BXK4</accession>
<keyword evidence="2" id="KW-1185">Reference proteome</keyword>
<dbReference type="RefSeq" id="WP_085802233.1">
    <property type="nucleotide sequence ID" value="NZ_FWXB01000024.1"/>
</dbReference>
<dbReference type="InterPro" id="IPR027417">
    <property type="entry name" value="P-loop_NTPase"/>
</dbReference>
<reference evidence="1 2" key="1">
    <citation type="submission" date="2017-03" db="EMBL/GenBank/DDBJ databases">
        <authorList>
            <person name="Afonso C.L."/>
            <person name="Miller P.J."/>
            <person name="Scott M.A."/>
            <person name="Spackman E."/>
            <person name="Goraichik I."/>
            <person name="Dimitrov K.M."/>
            <person name="Suarez D.L."/>
            <person name="Swayne D.E."/>
        </authorList>
    </citation>
    <scope>NUCLEOTIDE SEQUENCE [LARGE SCALE GENOMIC DNA]</scope>
    <source>
        <strain evidence="1 2">CECT 7745</strain>
    </source>
</reference>
<dbReference type="Proteomes" id="UP000193224">
    <property type="component" value="Unassembled WGS sequence"/>
</dbReference>
<sequence>MQVIMIFGPHAVGKMTVGQELEKISGFKLFHNHVPIEMVLPYFGYSTRAGRQLVHKIREAFFRAFAESDKAGYILTCIWQFDAAGEQEYMDWVASIFEEHGAEVHWVELEANLEERLKRNKSANRLSHKPSKRDLEVSEQRLIESHKKHRLNSRDGELTYKNYLRIDNSDLKPAVVARQVLDWLQSRN</sequence>
<dbReference type="AlphaFoldDB" id="A0A1X7BXK4"/>
<dbReference type="EMBL" id="FWXB01000024">
    <property type="protein sequence ID" value="SMC14332.1"/>
    <property type="molecule type" value="Genomic_DNA"/>
</dbReference>
<organism evidence="1 2">
    <name type="scientific">Roseovarius aestuarii</name>
    <dbReference type="NCBI Taxonomy" id="475083"/>
    <lineage>
        <taxon>Bacteria</taxon>
        <taxon>Pseudomonadati</taxon>
        <taxon>Pseudomonadota</taxon>
        <taxon>Alphaproteobacteria</taxon>
        <taxon>Rhodobacterales</taxon>
        <taxon>Roseobacteraceae</taxon>
        <taxon>Roseovarius</taxon>
    </lineage>
</organism>
<gene>
    <name evidence="1" type="ORF">ROA7745_04199</name>
</gene>
<evidence type="ECO:0000313" key="2">
    <source>
        <dbReference type="Proteomes" id="UP000193224"/>
    </source>
</evidence>
<dbReference type="OrthoDB" id="193997at2"/>
<dbReference type="SUPFAM" id="SSF52540">
    <property type="entry name" value="P-loop containing nucleoside triphosphate hydrolases"/>
    <property type="match status" value="1"/>
</dbReference>
<evidence type="ECO:0008006" key="3">
    <source>
        <dbReference type="Google" id="ProtNLM"/>
    </source>
</evidence>
<evidence type="ECO:0000313" key="1">
    <source>
        <dbReference type="EMBL" id="SMC14332.1"/>
    </source>
</evidence>
<name>A0A1X7BXK4_9RHOB</name>
<protein>
    <recommendedName>
        <fullName evidence="3">Shikimate kinase</fullName>
    </recommendedName>
</protein>